<dbReference type="PANTHER" id="PTHR11986">
    <property type="entry name" value="AMINOTRANSFERASE CLASS III"/>
    <property type="match status" value="1"/>
</dbReference>
<evidence type="ECO:0000256" key="6">
    <source>
        <dbReference type="RuleBase" id="RU003560"/>
    </source>
</evidence>
<dbReference type="InterPro" id="IPR015424">
    <property type="entry name" value="PyrdxlP-dep_Trfase"/>
</dbReference>
<dbReference type="PROSITE" id="PS00600">
    <property type="entry name" value="AA_TRANSFER_CLASS_3"/>
    <property type="match status" value="1"/>
</dbReference>
<reference evidence="7 8" key="1">
    <citation type="submission" date="2015-06" db="EMBL/GenBank/DDBJ databases">
        <title>Improved classification and identification of acetic acid bacteria using matrix-assisted laser desorption/ionization time-of-flight mass spectrometry; Gluconobacter nephelii and Gluconobacter uchimurae are later heterotypic synonyms of Gluconobacter japonicus and Gluconobacter oxydans, respectively.</title>
        <authorList>
            <person name="Li L."/>
            <person name="Cleenwerck I."/>
            <person name="De Vuyst L."/>
            <person name="Vandamme P."/>
        </authorList>
    </citation>
    <scope>NUCLEOTIDE SEQUENCE [LARGE SCALE GENOMIC DNA]</scope>
    <source>
        <strain evidence="7 8">LMG 1663</strain>
    </source>
</reference>
<sequence>MSITNKDLLARRANAVPRGVATSTPIFADRAENAELWDVEGHRYIDFAGGIAVLNVGHRHPKVLAAVKDQLDRFTHTAFQVSAYESYIELAEKLNALAPFSGPAKTIFFSTGGEATENAVKIARAATGRNGVIAFCGGFHGRTLLASAMTGKVLPYKAPFGTLPGQVYHLPFPDGDVTVEDSLKMLHFLFASDIGPEQVAAIIIEPVQGEGGFRIAPPALLKHLRSLCDEHGIKLIADEVQTGFARTGKMFGIEHSGVEPDLVSVAKSLGGGFPISGVIGRADLMDSVPPGGLGGTYAGAPLACAAALAVLDVIEEEKLIDRANTMGERLKARINGWHKRKDILPVSTARGLGAMIAFDILENHAGEEQRAGFASKVCAKACEKGLILLSCGVKGATIRILTPLTASDALVDEGLDVIEQVLVELA</sequence>
<dbReference type="InterPro" id="IPR015421">
    <property type="entry name" value="PyrdxlP-dep_Trfase_major"/>
</dbReference>
<keyword evidence="3 7" id="KW-0032">Aminotransferase</keyword>
<dbReference type="GO" id="GO:0030170">
    <property type="term" value="F:pyridoxal phosphate binding"/>
    <property type="evidence" value="ECO:0007669"/>
    <property type="project" value="InterPro"/>
</dbReference>
<evidence type="ECO:0000313" key="8">
    <source>
        <dbReference type="Proteomes" id="UP000075411"/>
    </source>
</evidence>
<evidence type="ECO:0000256" key="2">
    <source>
        <dbReference type="ARBA" id="ARBA00008954"/>
    </source>
</evidence>
<dbReference type="Gene3D" id="3.90.1150.10">
    <property type="entry name" value="Aspartate Aminotransferase, domain 1"/>
    <property type="match status" value="1"/>
</dbReference>
<accession>A0A149TZ55</accession>
<dbReference type="GO" id="GO:0034386">
    <property type="term" value="F:4-aminobutyrate:2-oxoglutarate transaminase activity"/>
    <property type="evidence" value="ECO:0007669"/>
    <property type="project" value="UniProtKB-EC"/>
</dbReference>
<dbReference type="InterPro" id="IPR004632">
    <property type="entry name" value="4NH2But_aminotransferase_bac"/>
</dbReference>
<dbReference type="SUPFAM" id="SSF53383">
    <property type="entry name" value="PLP-dependent transferases"/>
    <property type="match status" value="1"/>
</dbReference>
<comment type="cofactor">
    <cofactor evidence="1">
        <name>pyridoxal 5'-phosphate</name>
        <dbReference type="ChEBI" id="CHEBI:597326"/>
    </cofactor>
</comment>
<organism evidence="7 8">
    <name type="scientific">Acetobacter tropicalis</name>
    <dbReference type="NCBI Taxonomy" id="104102"/>
    <lineage>
        <taxon>Bacteria</taxon>
        <taxon>Pseudomonadati</taxon>
        <taxon>Pseudomonadota</taxon>
        <taxon>Alphaproteobacteria</taxon>
        <taxon>Acetobacterales</taxon>
        <taxon>Acetobacteraceae</taxon>
        <taxon>Acetobacter</taxon>
    </lineage>
</organism>
<keyword evidence="5 6" id="KW-0663">Pyridoxal phosphate</keyword>
<dbReference type="Gene3D" id="3.40.640.10">
    <property type="entry name" value="Type I PLP-dependent aspartate aminotransferase-like (Major domain)"/>
    <property type="match status" value="1"/>
</dbReference>
<evidence type="ECO:0000256" key="4">
    <source>
        <dbReference type="ARBA" id="ARBA00022679"/>
    </source>
</evidence>
<dbReference type="FunFam" id="3.40.640.10:FF:000013">
    <property type="entry name" value="4-aminobutyrate aminotransferase"/>
    <property type="match status" value="1"/>
</dbReference>
<dbReference type="Pfam" id="PF00202">
    <property type="entry name" value="Aminotran_3"/>
    <property type="match status" value="1"/>
</dbReference>
<dbReference type="EMBL" id="LHZT01000114">
    <property type="protein sequence ID" value="KXV58451.1"/>
    <property type="molecule type" value="Genomic_DNA"/>
</dbReference>
<dbReference type="RefSeq" id="WP_061487898.1">
    <property type="nucleotide sequence ID" value="NZ_LHZT01000114.1"/>
</dbReference>
<dbReference type="GO" id="GO:0042802">
    <property type="term" value="F:identical protein binding"/>
    <property type="evidence" value="ECO:0007669"/>
    <property type="project" value="TreeGrafter"/>
</dbReference>
<proteinExistence type="inferred from homology"/>
<dbReference type="EC" id="2.6.1.19" evidence="7"/>
<dbReference type="PIRSF" id="PIRSF000521">
    <property type="entry name" value="Transaminase_4ab_Lys_Orn"/>
    <property type="match status" value="1"/>
</dbReference>
<name>A0A149TZ55_9PROT</name>
<dbReference type="OrthoDB" id="9801834at2"/>
<comment type="similarity">
    <text evidence="2 6">Belongs to the class-III pyridoxal-phosphate-dependent aminotransferase family.</text>
</comment>
<dbReference type="InterPro" id="IPR050103">
    <property type="entry name" value="Class-III_PLP-dep_AT"/>
</dbReference>
<evidence type="ECO:0000256" key="1">
    <source>
        <dbReference type="ARBA" id="ARBA00001933"/>
    </source>
</evidence>
<dbReference type="InterPro" id="IPR005814">
    <property type="entry name" value="Aminotrans_3"/>
</dbReference>
<dbReference type="Proteomes" id="UP000075411">
    <property type="component" value="Unassembled WGS sequence"/>
</dbReference>
<dbReference type="AlphaFoldDB" id="A0A149TZ55"/>
<dbReference type="PATRIC" id="fig|104102.12.peg.1257"/>
<dbReference type="CDD" id="cd00610">
    <property type="entry name" value="OAT_like"/>
    <property type="match status" value="1"/>
</dbReference>
<dbReference type="GO" id="GO:0009448">
    <property type="term" value="P:gamma-aminobutyric acid metabolic process"/>
    <property type="evidence" value="ECO:0007669"/>
    <property type="project" value="InterPro"/>
</dbReference>
<evidence type="ECO:0000256" key="5">
    <source>
        <dbReference type="ARBA" id="ARBA00022898"/>
    </source>
</evidence>
<protein>
    <submittedName>
        <fullName evidence="7">4-aminobutyrate aminotransferase</fullName>
        <ecNumber evidence="7">2.6.1.19</ecNumber>
    </submittedName>
</protein>
<dbReference type="PANTHER" id="PTHR11986:SF58">
    <property type="entry name" value="LEUCINE_METHIONINE RACEMASE"/>
    <property type="match status" value="1"/>
</dbReference>
<gene>
    <name evidence="7" type="ORF">AD947_06390</name>
</gene>
<dbReference type="InterPro" id="IPR015422">
    <property type="entry name" value="PyrdxlP-dep_Trfase_small"/>
</dbReference>
<comment type="caution">
    <text evidence="7">The sequence shown here is derived from an EMBL/GenBank/DDBJ whole genome shotgun (WGS) entry which is preliminary data.</text>
</comment>
<keyword evidence="4 7" id="KW-0808">Transferase</keyword>
<dbReference type="InterPro" id="IPR049704">
    <property type="entry name" value="Aminotrans_3_PPA_site"/>
</dbReference>
<dbReference type="NCBIfam" id="TIGR00700">
    <property type="entry name" value="GABAtrnsam"/>
    <property type="match status" value="1"/>
</dbReference>
<evidence type="ECO:0000313" key="7">
    <source>
        <dbReference type="EMBL" id="KXV58451.1"/>
    </source>
</evidence>
<evidence type="ECO:0000256" key="3">
    <source>
        <dbReference type="ARBA" id="ARBA00022576"/>
    </source>
</evidence>